<gene>
    <name evidence="6" type="ORF">Ahy_A05g023488</name>
</gene>
<dbReference type="PANTHER" id="PTHR48033">
    <property type="entry name" value="RNA-BINDING (RRM/RBD/RNP MOTIFS) FAMILY PROTEIN"/>
    <property type="match status" value="1"/>
</dbReference>
<feature type="compositionally biased region" description="Basic and acidic residues" evidence="4">
    <location>
        <begin position="302"/>
        <end position="312"/>
    </location>
</feature>
<dbReference type="InterPro" id="IPR000504">
    <property type="entry name" value="RRM_dom"/>
</dbReference>
<sequence length="312" mass="34165">MDQNPNFVPGKIYIRGLSPATEHDEVRMYFSKYGKVKSCTVREDRNPRRNLRVGFVTFKDVSVVDRVIVENHIIDGCQVTVERCLGERNVDDTFPENTLYVYGIPGNVSPGFLANFFSDYGPVVLCSIERGKGHGYIYFESPQQVDDLIARFGNWINFHGYKVRNLLLKPNHHPCSYLLEISKHLQNRGPTLPCRVSVPLNAARADPGRMAVSNPAGGSTSSGRVVQNQLWQPYGSYGTMVPSVAFPNSIGHGQYNDVPIEAGGQGGGAMRQNISTFAGHRRGQANVSQGASSSGGGALNAGHHDNPKVSME</sequence>
<name>A0A445D3I3_ARAHY</name>
<protein>
    <recommendedName>
        <fullName evidence="5">RRM domain-containing protein</fullName>
    </recommendedName>
</protein>
<evidence type="ECO:0000256" key="4">
    <source>
        <dbReference type="SAM" id="MobiDB-lite"/>
    </source>
</evidence>
<reference evidence="6 7" key="1">
    <citation type="submission" date="2019-01" db="EMBL/GenBank/DDBJ databases">
        <title>Sequencing of cultivated peanut Arachis hypogaea provides insights into genome evolution and oil improvement.</title>
        <authorList>
            <person name="Chen X."/>
        </authorList>
    </citation>
    <scope>NUCLEOTIDE SEQUENCE [LARGE SCALE GENOMIC DNA]</scope>
    <source>
        <strain evidence="7">cv. Fuhuasheng</strain>
        <tissue evidence="6">Leaves</tissue>
    </source>
</reference>
<evidence type="ECO:0000256" key="2">
    <source>
        <dbReference type="ARBA" id="ARBA00023242"/>
    </source>
</evidence>
<dbReference type="STRING" id="3818.A0A445D3I3"/>
<proteinExistence type="predicted"/>
<dbReference type="PROSITE" id="PS50102">
    <property type="entry name" value="RRM"/>
    <property type="match status" value="2"/>
</dbReference>
<feature type="region of interest" description="Disordered" evidence="4">
    <location>
        <begin position="281"/>
        <end position="312"/>
    </location>
</feature>
<evidence type="ECO:0000256" key="3">
    <source>
        <dbReference type="PROSITE-ProRule" id="PRU00176"/>
    </source>
</evidence>
<keyword evidence="3" id="KW-0694">RNA-binding</keyword>
<evidence type="ECO:0000259" key="5">
    <source>
        <dbReference type="PROSITE" id="PS50102"/>
    </source>
</evidence>
<dbReference type="Gene3D" id="3.30.70.330">
    <property type="match status" value="2"/>
</dbReference>
<keyword evidence="7" id="KW-1185">Reference proteome</keyword>
<dbReference type="InterPro" id="IPR012677">
    <property type="entry name" value="Nucleotide-bd_a/b_plait_sf"/>
</dbReference>
<dbReference type="InterPro" id="IPR035979">
    <property type="entry name" value="RBD_domain_sf"/>
</dbReference>
<dbReference type="AlphaFoldDB" id="A0A445D3I3"/>
<dbReference type="SMART" id="SM00360">
    <property type="entry name" value="RRM"/>
    <property type="match status" value="2"/>
</dbReference>
<dbReference type="Pfam" id="PF00076">
    <property type="entry name" value="RRM_1"/>
    <property type="match status" value="2"/>
</dbReference>
<dbReference type="SUPFAM" id="SSF54928">
    <property type="entry name" value="RNA-binding domain, RBD"/>
    <property type="match status" value="1"/>
</dbReference>
<organism evidence="6 7">
    <name type="scientific">Arachis hypogaea</name>
    <name type="common">Peanut</name>
    <dbReference type="NCBI Taxonomy" id="3818"/>
    <lineage>
        <taxon>Eukaryota</taxon>
        <taxon>Viridiplantae</taxon>
        <taxon>Streptophyta</taxon>
        <taxon>Embryophyta</taxon>
        <taxon>Tracheophyta</taxon>
        <taxon>Spermatophyta</taxon>
        <taxon>Magnoliopsida</taxon>
        <taxon>eudicotyledons</taxon>
        <taxon>Gunneridae</taxon>
        <taxon>Pentapetalae</taxon>
        <taxon>rosids</taxon>
        <taxon>fabids</taxon>
        <taxon>Fabales</taxon>
        <taxon>Fabaceae</taxon>
        <taxon>Papilionoideae</taxon>
        <taxon>50 kb inversion clade</taxon>
        <taxon>dalbergioids sensu lato</taxon>
        <taxon>Dalbergieae</taxon>
        <taxon>Pterocarpus clade</taxon>
        <taxon>Arachis</taxon>
    </lineage>
</organism>
<dbReference type="GO" id="GO:0010468">
    <property type="term" value="P:regulation of gene expression"/>
    <property type="evidence" value="ECO:0007669"/>
    <property type="project" value="TreeGrafter"/>
</dbReference>
<keyword evidence="2" id="KW-0539">Nucleus</keyword>
<dbReference type="Proteomes" id="UP000289738">
    <property type="component" value="Chromosome A05"/>
</dbReference>
<comment type="subcellular location">
    <subcellularLocation>
        <location evidence="1">Nucleus</location>
    </subcellularLocation>
</comment>
<evidence type="ECO:0000256" key="1">
    <source>
        <dbReference type="ARBA" id="ARBA00004123"/>
    </source>
</evidence>
<accession>A0A445D3I3</accession>
<dbReference type="CDD" id="cd00590">
    <property type="entry name" value="RRM_SF"/>
    <property type="match status" value="1"/>
</dbReference>
<evidence type="ECO:0000313" key="6">
    <source>
        <dbReference type="EMBL" id="RYR57779.1"/>
    </source>
</evidence>
<dbReference type="GO" id="GO:0000785">
    <property type="term" value="C:chromatin"/>
    <property type="evidence" value="ECO:0007669"/>
    <property type="project" value="TreeGrafter"/>
</dbReference>
<dbReference type="GO" id="GO:0003723">
    <property type="term" value="F:RNA binding"/>
    <property type="evidence" value="ECO:0007669"/>
    <property type="project" value="UniProtKB-UniRule"/>
</dbReference>
<comment type="caution">
    <text evidence="6">The sequence shown here is derived from an EMBL/GenBank/DDBJ whole genome shotgun (WGS) entry which is preliminary data.</text>
</comment>
<dbReference type="PANTHER" id="PTHR48033:SF10">
    <property type="entry name" value="RNA-BINDING PROTEIN SQUID"/>
    <property type="match status" value="1"/>
</dbReference>
<feature type="domain" description="RRM" evidence="5">
    <location>
        <begin position="97"/>
        <end position="173"/>
    </location>
</feature>
<dbReference type="GO" id="GO:0005654">
    <property type="term" value="C:nucleoplasm"/>
    <property type="evidence" value="ECO:0007669"/>
    <property type="project" value="TreeGrafter"/>
</dbReference>
<evidence type="ECO:0000313" key="7">
    <source>
        <dbReference type="Proteomes" id="UP000289738"/>
    </source>
</evidence>
<dbReference type="EMBL" id="SDMP01000005">
    <property type="protein sequence ID" value="RYR57779.1"/>
    <property type="molecule type" value="Genomic_DNA"/>
</dbReference>
<feature type="domain" description="RRM" evidence="5">
    <location>
        <begin position="10"/>
        <end position="86"/>
    </location>
</feature>